<name>A0A7C3EMU4_UNCW3</name>
<comment type="caution">
    <text evidence="2">The sequence shown here is derived from an EMBL/GenBank/DDBJ whole genome shotgun (WGS) entry which is preliminary data.</text>
</comment>
<sequence>MDKKKAVEQIRQIGEKLGYASFVDVPGPGSITVDVAWFFKYMLPNGEMPVLQGFKEYRAIAAFEIADDYWNKSLREDIFDLEKCGARVLAIVIPPLIEIYEHMRKSVPGPIWGRSLEQDIKAIERDIRLSFVKIHVLLLNEVETRMRKLTREYEQAARFLLEPGDFKVIKGDEEREEREEREDKDKRAE</sequence>
<organism evidence="2">
    <name type="scientific">candidate division WOR-3 bacterium</name>
    <dbReference type="NCBI Taxonomy" id="2052148"/>
    <lineage>
        <taxon>Bacteria</taxon>
        <taxon>Bacteria division WOR-3</taxon>
    </lineage>
</organism>
<dbReference type="EMBL" id="DSTU01000008">
    <property type="protein sequence ID" value="HFJ54369.1"/>
    <property type="molecule type" value="Genomic_DNA"/>
</dbReference>
<gene>
    <name evidence="1" type="ORF">ENP94_00100</name>
    <name evidence="2" type="ORF">ENS16_06760</name>
</gene>
<evidence type="ECO:0000313" key="2">
    <source>
        <dbReference type="EMBL" id="HFJ54369.1"/>
    </source>
</evidence>
<dbReference type="EMBL" id="DSLG01000001">
    <property type="protein sequence ID" value="HEA86405.1"/>
    <property type="molecule type" value="Genomic_DNA"/>
</dbReference>
<evidence type="ECO:0000313" key="1">
    <source>
        <dbReference type="EMBL" id="HEA86405.1"/>
    </source>
</evidence>
<dbReference type="AlphaFoldDB" id="A0A7C3EMU4"/>
<reference evidence="2" key="1">
    <citation type="journal article" date="2020" name="mSystems">
        <title>Genome- and Community-Level Interaction Insights into Carbon Utilization and Element Cycling Functions of Hydrothermarchaeota in Hydrothermal Sediment.</title>
        <authorList>
            <person name="Zhou Z."/>
            <person name="Liu Y."/>
            <person name="Xu W."/>
            <person name="Pan J."/>
            <person name="Luo Z.H."/>
            <person name="Li M."/>
        </authorList>
    </citation>
    <scope>NUCLEOTIDE SEQUENCE [LARGE SCALE GENOMIC DNA]</scope>
    <source>
        <strain evidence="1">SpSt-265</strain>
        <strain evidence="2">SpSt-465</strain>
    </source>
</reference>
<protein>
    <submittedName>
        <fullName evidence="2">Uncharacterized protein</fullName>
    </submittedName>
</protein>
<accession>A0A7C3EMU4</accession>
<proteinExistence type="predicted"/>